<proteinExistence type="predicted"/>
<feature type="region of interest" description="Disordered" evidence="2">
    <location>
        <begin position="378"/>
        <end position="518"/>
    </location>
</feature>
<dbReference type="GO" id="GO:0046983">
    <property type="term" value="F:protein dimerization activity"/>
    <property type="evidence" value="ECO:0007669"/>
    <property type="project" value="InterPro"/>
</dbReference>
<feature type="region of interest" description="Disordered" evidence="2">
    <location>
        <begin position="585"/>
        <end position="611"/>
    </location>
</feature>
<evidence type="ECO:0000313" key="4">
    <source>
        <dbReference type="EMBL" id="KAF2691420.1"/>
    </source>
</evidence>
<organism evidence="4 5">
    <name type="scientific">Lentithecium fluviatile CBS 122367</name>
    <dbReference type="NCBI Taxonomy" id="1168545"/>
    <lineage>
        <taxon>Eukaryota</taxon>
        <taxon>Fungi</taxon>
        <taxon>Dikarya</taxon>
        <taxon>Ascomycota</taxon>
        <taxon>Pezizomycotina</taxon>
        <taxon>Dothideomycetes</taxon>
        <taxon>Pleosporomycetidae</taxon>
        <taxon>Pleosporales</taxon>
        <taxon>Massarineae</taxon>
        <taxon>Lentitheciaceae</taxon>
        <taxon>Lentithecium</taxon>
    </lineage>
</organism>
<gene>
    <name evidence="4" type="ORF">K458DRAFT_286667</name>
</gene>
<dbReference type="Pfam" id="PF00010">
    <property type="entry name" value="HLH"/>
    <property type="match status" value="1"/>
</dbReference>
<feature type="compositionally biased region" description="Basic residues" evidence="2">
    <location>
        <begin position="259"/>
        <end position="268"/>
    </location>
</feature>
<dbReference type="SMART" id="SM00353">
    <property type="entry name" value="HLH"/>
    <property type="match status" value="1"/>
</dbReference>
<feature type="domain" description="BHLH" evidence="3">
    <location>
        <begin position="557"/>
        <end position="621"/>
    </location>
</feature>
<evidence type="ECO:0000259" key="3">
    <source>
        <dbReference type="PROSITE" id="PS50888"/>
    </source>
</evidence>
<feature type="region of interest" description="Disordered" evidence="2">
    <location>
        <begin position="68"/>
        <end position="105"/>
    </location>
</feature>
<feature type="compositionally biased region" description="Polar residues" evidence="2">
    <location>
        <begin position="436"/>
        <end position="447"/>
    </location>
</feature>
<feature type="region of interest" description="Disordered" evidence="2">
    <location>
        <begin position="655"/>
        <end position="679"/>
    </location>
</feature>
<dbReference type="PROSITE" id="PS50888">
    <property type="entry name" value="BHLH"/>
    <property type="match status" value="1"/>
</dbReference>
<feature type="region of interest" description="Disordered" evidence="2">
    <location>
        <begin position="309"/>
        <end position="333"/>
    </location>
</feature>
<dbReference type="InterPro" id="IPR011598">
    <property type="entry name" value="bHLH_dom"/>
</dbReference>
<dbReference type="SUPFAM" id="SSF47459">
    <property type="entry name" value="HLH, helix-loop-helix DNA-binding domain"/>
    <property type="match status" value="1"/>
</dbReference>
<feature type="compositionally biased region" description="Polar residues" evidence="2">
    <location>
        <begin position="1"/>
        <end position="14"/>
    </location>
</feature>
<feature type="coiled-coil region" evidence="1">
    <location>
        <begin position="618"/>
        <end position="652"/>
    </location>
</feature>
<protein>
    <recommendedName>
        <fullName evidence="3">BHLH domain-containing protein</fullName>
    </recommendedName>
</protein>
<feature type="region of interest" description="Disordered" evidence="2">
    <location>
        <begin position="215"/>
        <end position="292"/>
    </location>
</feature>
<evidence type="ECO:0000256" key="2">
    <source>
        <dbReference type="SAM" id="MobiDB-lite"/>
    </source>
</evidence>
<feature type="compositionally biased region" description="Polar residues" evidence="2">
    <location>
        <begin position="223"/>
        <end position="236"/>
    </location>
</feature>
<evidence type="ECO:0000256" key="1">
    <source>
        <dbReference type="SAM" id="Coils"/>
    </source>
</evidence>
<reference evidence="4" key="1">
    <citation type="journal article" date="2020" name="Stud. Mycol.">
        <title>101 Dothideomycetes genomes: a test case for predicting lifestyles and emergence of pathogens.</title>
        <authorList>
            <person name="Haridas S."/>
            <person name="Albert R."/>
            <person name="Binder M."/>
            <person name="Bloem J."/>
            <person name="Labutti K."/>
            <person name="Salamov A."/>
            <person name="Andreopoulos B."/>
            <person name="Baker S."/>
            <person name="Barry K."/>
            <person name="Bills G."/>
            <person name="Bluhm B."/>
            <person name="Cannon C."/>
            <person name="Castanera R."/>
            <person name="Culley D."/>
            <person name="Daum C."/>
            <person name="Ezra D."/>
            <person name="Gonzalez J."/>
            <person name="Henrissat B."/>
            <person name="Kuo A."/>
            <person name="Liang C."/>
            <person name="Lipzen A."/>
            <person name="Lutzoni F."/>
            <person name="Magnuson J."/>
            <person name="Mondo S."/>
            <person name="Nolan M."/>
            <person name="Ohm R."/>
            <person name="Pangilinan J."/>
            <person name="Park H.-J."/>
            <person name="Ramirez L."/>
            <person name="Alfaro M."/>
            <person name="Sun H."/>
            <person name="Tritt A."/>
            <person name="Yoshinaga Y."/>
            <person name="Zwiers L.-H."/>
            <person name="Turgeon B."/>
            <person name="Goodwin S."/>
            <person name="Spatafora J."/>
            <person name="Crous P."/>
            <person name="Grigoriev I."/>
        </authorList>
    </citation>
    <scope>NUCLEOTIDE SEQUENCE</scope>
    <source>
        <strain evidence="4">CBS 122367</strain>
    </source>
</reference>
<dbReference type="CDD" id="cd11392">
    <property type="entry name" value="bHLH_ScPHO4_like"/>
    <property type="match status" value="1"/>
</dbReference>
<evidence type="ECO:0000313" key="5">
    <source>
        <dbReference type="Proteomes" id="UP000799291"/>
    </source>
</evidence>
<feature type="region of interest" description="Disordered" evidence="2">
    <location>
        <begin position="1"/>
        <end position="28"/>
    </location>
</feature>
<accession>A0A6G1JMH4</accession>
<dbReference type="InterPro" id="IPR036638">
    <property type="entry name" value="HLH_DNA-bd_sf"/>
</dbReference>
<sequence length="679" mass="73154">MNDTGAPSAWSSAEQFDPMGAQDQPDFSLLDFENIDLDFGFGNSSSNDTNQQLGQLAEELNIQHLHNPFSPTVSQEHRNGPTDAQQQHQQRDMDGHGQGMAQTGSSFFDFSIPPYMQNTPAFSQPNEHTYRSHGPVPPTPNSIEMHGDPGRYMQQMDAQQTMFEQRYQMRKGDTTFTPLVSPAVTPHEARFRVQEMTTVPGAYFSPLTSPALNAQNHPHAPAYSSQYATSGSSAGASPNDVDMDMLEESAMSQQEQGRKLRSANKRSAPRSSATPARIRQSPIVKPGRRKATVSSLIPKEVSELLDQVHGYRPPSSGIDMNRSRESSMADSISPEPLCEMGPPPKPGSVTQSPAMLAQNQQASGQGVAPATPASLMRIHPSPTFNAPDVPPMLDDLTLPEASLDRPPLTRLDTTLDNGEDTPRLSARKTPKLGILSTPSAPSAQSGRPSPAQPSPMLSAVSTPASPAFSAAMGKRGDPKSGRGSKKRNSVSSNLVSPALRPKISPSIKPLLPGGAQDGSGDTHALLLASKSNYQNILDGTTVPGVVYPTSLSTNLTSKRTSHKIAEQGRRNRINTALQEMQALLPPSQQVKEGKSPDNSVQSSNNSKAAKVESAIDYIKELQKEVSDKDKMLADKDREMEELRKELAVIKQGSSICSPFNVQTASPTTQENAPSQENAT</sequence>
<name>A0A6G1JMH4_9PLEO</name>
<dbReference type="AlphaFoldDB" id="A0A6G1JMH4"/>
<feature type="compositionally biased region" description="Polar residues" evidence="2">
    <location>
        <begin position="586"/>
        <end position="607"/>
    </location>
</feature>
<dbReference type="EMBL" id="MU005569">
    <property type="protein sequence ID" value="KAF2691420.1"/>
    <property type="molecule type" value="Genomic_DNA"/>
</dbReference>
<dbReference type="Proteomes" id="UP000799291">
    <property type="component" value="Unassembled WGS sequence"/>
</dbReference>
<dbReference type="OrthoDB" id="5344169at2759"/>
<keyword evidence="1" id="KW-0175">Coiled coil</keyword>
<keyword evidence="5" id="KW-1185">Reference proteome</keyword>
<dbReference type="Gene3D" id="4.10.280.10">
    <property type="entry name" value="Helix-loop-helix DNA-binding domain"/>
    <property type="match status" value="1"/>
</dbReference>